<dbReference type="GO" id="GO:0016020">
    <property type="term" value="C:membrane"/>
    <property type="evidence" value="ECO:0007669"/>
    <property type="project" value="InterPro"/>
</dbReference>
<keyword evidence="7" id="KW-0119">Carbohydrate metabolism</keyword>
<feature type="domain" description="Calx-beta" evidence="12">
    <location>
        <begin position="544"/>
        <end position="652"/>
    </location>
</feature>
<comment type="function">
    <text evidence="10">Pectinolytic enzyme involved in the degradation of xylogalacturonan (xga), a galacturonan backbone heavily substituted with xylose, and which is one important component of the hairy regions of pectin. Activity requires a galacturonic acid backbone substituted with xylose.</text>
</comment>
<name>A0AAP5IHP5_9CYAN</name>
<evidence type="ECO:0000256" key="4">
    <source>
        <dbReference type="ARBA" id="ARBA00022801"/>
    </source>
</evidence>
<evidence type="ECO:0000256" key="1">
    <source>
        <dbReference type="ARBA" id="ARBA00008834"/>
    </source>
</evidence>
<keyword evidence="4 11" id="KW-0378">Hydrolase</keyword>
<keyword evidence="2" id="KW-0732">Signal</keyword>
<dbReference type="Proteomes" id="UP000667802">
    <property type="component" value="Unassembled WGS sequence"/>
</dbReference>
<protein>
    <submittedName>
        <fullName evidence="13">Glycosyl hydrolase family 28 protein</fullName>
    </submittedName>
</protein>
<evidence type="ECO:0000256" key="8">
    <source>
        <dbReference type="ARBA" id="ARBA00023295"/>
    </source>
</evidence>
<evidence type="ECO:0000256" key="10">
    <source>
        <dbReference type="ARBA" id="ARBA00037278"/>
    </source>
</evidence>
<dbReference type="Pfam" id="PF03160">
    <property type="entry name" value="Calx-beta"/>
    <property type="match status" value="1"/>
</dbReference>
<accession>A0AAP5IHP5</accession>
<keyword evidence="3" id="KW-0677">Repeat</keyword>
<dbReference type="GO" id="GO:0000272">
    <property type="term" value="P:polysaccharide catabolic process"/>
    <property type="evidence" value="ECO:0007669"/>
    <property type="project" value="UniProtKB-KW"/>
</dbReference>
<dbReference type="InterPro" id="IPR038081">
    <property type="entry name" value="CalX-like_sf"/>
</dbReference>
<dbReference type="Gene3D" id="2.160.20.10">
    <property type="entry name" value="Single-stranded right-handed beta-helix, Pectin lyase-like"/>
    <property type="match status" value="1"/>
</dbReference>
<evidence type="ECO:0000259" key="12">
    <source>
        <dbReference type="Pfam" id="PF03160"/>
    </source>
</evidence>
<dbReference type="InterPro" id="IPR011050">
    <property type="entry name" value="Pectin_lyase_fold/virulence"/>
</dbReference>
<proteinExistence type="inferred from homology"/>
<evidence type="ECO:0000256" key="5">
    <source>
        <dbReference type="ARBA" id="ARBA00022837"/>
    </source>
</evidence>
<evidence type="ECO:0000256" key="6">
    <source>
        <dbReference type="ARBA" id="ARBA00023180"/>
    </source>
</evidence>
<reference evidence="14" key="1">
    <citation type="journal article" date="2021" name="Science">
        <title>Hunting the eagle killer: A cyanobacterial neurotoxin causes vacuolar myelinopathy.</title>
        <authorList>
            <person name="Breinlinger S."/>
            <person name="Phillips T.J."/>
            <person name="Haram B.N."/>
            <person name="Mares J."/>
            <person name="Martinez Yerena J.A."/>
            <person name="Hrouzek P."/>
            <person name="Sobotka R."/>
            <person name="Henderson W.M."/>
            <person name="Schmieder P."/>
            <person name="Williams S.M."/>
            <person name="Lauderdale J.D."/>
            <person name="Wilde H.D."/>
            <person name="Gerrin W."/>
            <person name="Kust A."/>
            <person name="Washington J.W."/>
            <person name="Wagner C."/>
            <person name="Geier B."/>
            <person name="Liebeke M."/>
            <person name="Enke H."/>
            <person name="Niedermeyer T.H.J."/>
            <person name="Wilde S.B."/>
        </authorList>
    </citation>
    <scope>NUCLEOTIDE SEQUENCE [LARGE SCALE GENOMIC DNA]</scope>
    <source>
        <strain evidence="14">Thurmond2011</strain>
    </source>
</reference>
<evidence type="ECO:0000256" key="9">
    <source>
        <dbReference type="ARBA" id="ARBA00023326"/>
    </source>
</evidence>
<evidence type="ECO:0000313" key="13">
    <source>
        <dbReference type="EMBL" id="MDR9899820.1"/>
    </source>
</evidence>
<evidence type="ECO:0000256" key="7">
    <source>
        <dbReference type="ARBA" id="ARBA00023277"/>
    </source>
</evidence>
<dbReference type="Gene3D" id="2.60.40.2030">
    <property type="match status" value="1"/>
</dbReference>
<sequence length="656" mass="73565">MRHINFKNIGKHNHSRRLAKTKFVLFLLIFLVLTLTLVVKASFVVSQDRVLEVFPTPKTAQKSSTYAVTVNGKPVFVHKYNSINYVHFAFAGIAELEVSYKDRIKSYTLSPKSINIPSRKNGKIISFSLNVPRKLILHKVNELDEQLYILADPLEDNSPKLSDDNVTNLLKYGVDSTGTNDVTDKIQQAINEVSARKGVLYIPPGVYKTKQLNLKSNMTLYLAEGSVLEATKEINPSYGQGVLQLENVSNVKIMGRGVLKGNGSYWRPRGGWYSLIKMLNTNNVLLQDIIILDSLINNVWIQYSENIIVYNVKILTDPKPTWFNADGFDFWSSRNITVDNVLYKSTDDATSQGGDKKGIIQNNENINVRNSVFYSDSSGSSGFTIGASTNQDFVRNINFENVDLVYTNSIANFWAVTRATYDNIYFKNIRVEDILRQPTSPDDSAALFHFQIKLVSPQWEPTSSPNNLGRITNVYLQNLMVDNKGKKESIFQGYDSQRDISNITFDNFFLQGKLVTTPKDGFFNLMPSYKDSKPYVKLNFTKSNPTTVNITANKMYVSKIGDIGEFLVTRTGDKNKALKINYSIKGTAVSGSDYKKISNSVTIPAGAASTKISIQPIQNHKNKGLKTVFISLDNLPNSTQYMLGPNFHAVVNIGQL</sequence>
<keyword evidence="14" id="KW-1185">Reference proteome</keyword>
<organism evidence="13 14">
    <name type="scientific">Aetokthonos hydrillicola Thurmond2011</name>
    <dbReference type="NCBI Taxonomy" id="2712845"/>
    <lineage>
        <taxon>Bacteria</taxon>
        <taxon>Bacillati</taxon>
        <taxon>Cyanobacteriota</taxon>
        <taxon>Cyanophyceae</taxon>
        <taxon>Nostocales</taxon>
        <taxon>Hapalosiphonaceae</taxon>
        <taxon>Aetokthonos</taxon>
    </lineage>
</organism>
<dbReference type="GO" id="GO:0007154">
    <property type="term" value="P:cell communication"/>
    <property type="evidence" value="ECO:0007669"/>
    <property type="project" value="InterPro"/>
</dbReference>
<keyword evidence="6" id="KW-0325">Glycoprotein</keyword>
<dbReference type="PANTHER" id="PTHR31736">
    <property type="match status" value="1"/>
</dbReference>
<gene>
    <name evidence="13" type="ORF">G7B40_035470</name>
</gene>
<comment type="similarity">
    <text evidence="1 11">Belongs to the glycosyl hydrolase 28 family.</text>
</comment>
<dbReference type="Pfam" id="PF00295">
    <property type="entry name" value="Glyco_hydro_28"/>
    <property type="match status" value="1"/>
</dbReference>
<dbReference type="InterPro" id="IPR003644">
    <property type="entry name" value="Calx_beta"/>
</dbReference>
<evidence type="ECO:0000313" key="14">
    <source>
        <dbReference type="Proteomes" id="UP000667802"/>
    </source>
</evidence>
<evidence type="ECO:0000256" key="11">
    <source>
        <dbReference type="RuleBase" id="RU361169"/>
    </source>
</evidence>
<dbReference type="InterPro" id="IPR012334">
    <property type="entry name" value="Pectin_lyas_fold"/>
</dbReference>
<dbReference type="AlphaFoldDB" id="A0AAP5IHP5"/>
<keyword evidence="8 11" id="KW-0326">Glycosidase</keyword>
<evidence type="ECO:0000256" key="3">
    <source>
        <dbReference type="ARBA" id="ARBA00022737"/>
    </source>
</evidence>
<comment type="caution">
    <text evidence="13">The sequence shown here is derived from an EMBL/GenBank/DDBJ whole genome shotgun (WGS) entry which is preliminary data.</text>
</comment>
<dbReference type="SUPFAM" id="SSF141072">
    <property type="entry name" value="CalX-like"/>
    <property type="match status" value="1"/>
</dbReference>
<keyword evidence="9" id="KW-0624">Polysaccharide degradation</keyword>
<dbReference type="SUPFAM" id="SSF51126">
    <property type="entry name" value="Pectin lyase-like"/>
    <property type="match status" value="1"/>
</dbReference>
<evidence type="ECO:0000256" key="2">
    <source>
        <dbReference type="ARBA" id="ARBA00022729"/>
    </source>
</evidence>
<dbReference type="PANTHER" id="PTHR31736:SF9">
    <property type="entry name" value="ENDO-XYLOGALACTURONAN HYDROLASE A-RELATED"/>
    <property type="match status" value="1"/>
</dbReference>
<dbReference type="RefSeq" id="WP_208350503.1">
    <property type="nucleotide sequence ID" value="NZ_JAALHA020000027.1"/>
</dbReference>
<dbReference type="GO" id="GO:0004650">
    <property type="term" value="F:polygalacturonase activity"/>
    <property type="evidence" value="ECO:0007669"/>
    <property type="project" value="InterPro"/>
</dbReference>
<keyword evidence="5" id="KW-0106">Calcium</keyword>
<dbReference type="InterPro" id="IPR000743">
    <property type="entry name" value="Glyco_hydro_28"/>
</dbReference>
<dbReference type="EMBL" id="JAALHA020000027">
    <property type="protein sequence ID" value="MDR9899820.1"/>
    <property type="molecule type" value="Genomic_DNA"/>
</dbReference>